<feature type="domain" description="GHMP kinase C-terminal" evidence="11">
    <location>
        <begin position="200"/>
        <end position="270"/>
    </location>
</feature>
<evidence type="ECO:0000256" key="3">
    <source>
        <dbReference type="ARBA" id="ARBA00017473"/>
    </source>
</evidence>
<keyword evidence="6 9" id="KW-0418">Kinase</keyword>
<dbReference type="InterPro" id="IPR004424">
    <property type="entry name" value="IspE"/>
</dbReference>
<dbReference type="SUPFAM" id="SSF54211">
    <property type="entry name" value="Ribosomal protein S5 domain 2-like"/>
    <property type="match status" value="1"/>
</dbReference>
<evidence type="ECO:0000313" key="12">
    <source>
        <dbReference type="EMBL" id="SCY36285.1"/>
    </source>
</evidence>
<dbReference type="UniPathway" id="UPA00056">
    <property type="reaction ID" value="UER00094"/>
</dbReference>
<comment type="pathway">
    <text evidence="9">Isoprenoid biosynthesis; isopentenyl diphosphate biosynthesis via DXP pathway; isopentenyl diphosphate from 1-deoxy-D-xylulose 5-phosphate: step 3/6.</text>
</comment>
<dbReference type="SUPFAM" id="SSF55060">
    <property type="entry name" value="GHMP Kinase, C-terminal domain"/>
    <property type="match status" value="1"/>
</dbReference>
<feature type="active site" evidence="9">
    <location>
        <position position="136"/>
    </location>
</feature>
<evidence type="ECO:0000256" key="4">
    <source>
        <dbReference type="ARBA" id="ARBA00022679"/>
    </source>
</evidence>
<name>A0A1G5FAK0_9FIRM</name>
<gene>
    <name evidence="9" type="primary">ispE</name>
    <name evidence="12" type="ORF">SAMN02910451_02325</name>
</gene>
<organism evidence="12 13">
    <name type="scientific">Butyrivibrio hungatei</name>
    <dbReference type="NCBI Taxonomy" id="185008"/>
    <lineage>
        <taxon>Bacteria</taxon>
        <taxon>Bacillati</taxon>
        <taxon>Bacillota</taxon>
        <taxon>Clostridia</taxon>
        <taxon>Lachnospirales</taxon>
        <taxon>Lachnospiraceae</taxon>
        <taxon>Butyrivibrio</taxon>
    </lineage>
</organism>
<evidence type="ECO:0000259" key="10">
    <source>
        <dbReference type="Pfam" id="PF00288"/>
    </source>
</evidence>
<dbReference type="InterPro" id="IPR013750">
    <property type="entry name" value="GHMP_kinase_C_dom"/>
</dbReference>
<dbReference type="InterPro" id="IPR006204">
    <property type="entry name" value="GHMP_kinase_N_dom"/>
</dbReference>
<sequence length="291" mass="31228">MKLERKAYAKINLGLDVTGVREDGYHIVKMIMQNVDLYDTLTFEDNDSGDIILTASTDKIETDERNLICKVAGQLKDKYNVKKGVTMHLVKRIPVAAGMAGGSTDGAAAYLALNELWGLNLSKKELCELAVSLGADIPYCIIGGTALAEGIGEELTTISDMTDCYLVIAKPAIDVSTGWVYKELDSREVITHPDIDGIKAAIEAGNLKKMCSLIGNVLEDVTASKYKEVGQIEEILRNEGAVGAFMTGSGPTVFGVFDKKEAAEAGYKAVVESKLAPEAFLSAPINPGKED</sequence>
<dbReference type="GO" id="GO:0050515">
    <property type="term" value="F:4-(cytidine 5'-diphospho)-2-C-methyl-D-erythritol kinase activity"/>
    <property type="evidence" value="ECO:0007669"/>
    <property type="project" value="UniProtKB-UniRule"/>
</dbReference>
<keyword evidence="4 9" id="KW-0808">Transferase</keyword>
<dbReference type="InterPro" id="IPR036554">
    <property type="entry name" value="GHMP_kinase_C_sf"/>
</dbReference>
<dbReference type="PANTHER" id="PTHR43527">
    <property type="entry name" value="4-DIPHOSPHOCYTIDYL-2-C-METHYL-D-ERYTHRITOL KINASE, CHLOROPLASTIC"/>
    <property type="match status" value="1"/>
</dbReference>
<comment type="function">
    <text evidence="9">Catalyzes the phosphorylation of the position 2 hydroxy group of 4-diphosphocytidyl-2C-methyl-D-erythritol.</text>
</comment>
<dbReference type="Pfam" id="PF00288">
    <property type="entry name" value="GHMP_kinases_N"/>
    <property type="match status" value="1"/>
</dbReference>
<dbReference type="EC" id="2.7.1.148" evidence="2 9"/>
<dbReference type="HAMAP" id="MF_00061">
    <property type="entry name" value="IspE"/>
    <property type="match status" value="1"/>
</dbReference>
<accession>A0A1G5FAK0</accession>
<evidence type="ECO:0000256" key="5">
    <source>
        <dbReference type="ARBA" id="ARBA00022741"/>
    </source>
</evidence>
<evidence type="ECO:0000256" key="8">
    <source>
        <dbReference type="ARBA" id="ARBA00032554"/>
    </source>
</evidence>
<reference evidence="13" key="1">
    <citation type="submission" date="2016-10" db="EMBL/GenBank/DDBJ databases">
        <authorList>
            <person name="Varghese N."/>
            <person name="Submissions S."/>
        </authorList>
    </citation>
    <scope>NUCLEOTIDE SEQUENCE [LARGE SCALE GENOMIC DNA]</scope>
    <source>
        <strain evidence="13">XBD2006</strain>
    </source>
</reference>
<dbReference type="Gene3D" id="3.30.70.890">
    <property type="entry name" value="GHMP kinase, C-terminal domain"/>
    <property type="match status" value="1"/>
</dbReference>
<dbReference type="RefSeq" id="WP_083334587.1">
    <property type="nucleotide sequence ID" value="NZ_FMUR01000014.1"/>
</dbReference>
<dbReference type="Proteomes" id="UP000183047">
    <property type="component" value="Unassembled WGS sequence"/>
</dbReference>
<keyword evidence="7 9" id="KW-0067">ATP-binding</keyword>
<proteinExistence type="inferred from homology"/>
<dbReference type="PANTHER" id="PTHR43527:SF2">
    <property type="entry name" value="4-DIPHOSPHOCYTIDYL-2-C-METHYL-D-ERYTHRITOL KINASE, CHLOROPLASTIC"/>
    <property type="match status" value="1"/>
</dbReference>
<keyword evidence="9" id="KW-0414">Isoprene biosynthesis</keyword>
<feature type="binding site" evidence="9">
    <location>
        <begin position="94"/>
        <end position="104"/>
    </location>
    <ligand>
        <name>ATP</name>
        <dbReference type="ChEBI" id="CHEBI:30616"/>
    </ligand>
</feature>
<dbReference type="PIRSF" id="PIRSF010376">
    <property type="entry name" value="IspE"/>
    <property type="match status" value="1"/>
</dbReference>
<dbReference type="GO" id="GO:0019288">
    <property type="term" value="P:isopentenyl diphosphate biosynthetic process, methylerythritol 4-phosphate pathway"/>
    <property type="evidence" value="ECO:0007669"/>
    <property type="project" value="UniProtKB-UniRule"/>
</dbReference>
<feature type="active site" evidence="9">
    <location>
        <position position="10"/>
    </location>
</feature>
<dbReference type="Gene3D" id="3.30.230.10">
    <property type="match status" value="1"/>
</dbReference>
<comment type="similarity">
    <text evidence="1 9">Belongs to the GHMP kinase family. IspE subfamily.</text>
</comment>
<evidence type="ECO:0000256" key="7">
    <source>
        <dbReference type="ARBA" id="ARBA00022840"/>
    </source>
</evidence>
<evidence type="ECO:0000256" key="9">
    <source>
        <dbReference type="HAMAP-Rule" id="MF_00061"/>
    </source>
</evidence>
<dbReference type="InterPro" id="IPR020568">
    <property type="entry name" value="Ribosomal_Su5_D2-typ_SF"/>
</dbReference>
<evidence type="ECO:0000256" key="1">
    <source>
        <dbReference type="ARBA" id="ARBA00009684"/>
    </source>
</evidence>
<feature type="domain" description="GHMP kinase N-terminal" evidence="10">
    <location>
        <begin position="66"/>
        <end position="144"/>
    </location>
</feature>
<evidence type="ECO:0000313" key="13">
    <source>
        <dbReference type="Proteomes" id="UP000183047"/>
    </source>
</evidence>
<protein>
    <recommendedName>
        <fullName evidence="3 9">4-diphosphocytidyl-2-C-methyl-D-erythritol kinase</fullName>
        <shortName evidence="9">CMK</shortName>
        <ecNumber evidence="2 9">2.7.1.148</ecNumber>
    </recommendedName>
    <alternativeName>
        <fullName evidence="8 9">4-(cytidine-5'-diphospho)-2-C-methyl-D-erythritol kinase</fullName>
    </alternativeName>
</protein>
<evidence type="ECO:0000256" key="2">
    <source>
        <dbReference type="ARBA" id="ARBA00012052"/>
    </source>
</evidence>
<dbReference type="Pfam" id="PF08544">
    <property type="entry name" value="GHMP_kinases_C"/>
    <property type="match status" value="1"/>
</dbReference>
<dbReference type="GO" id="GO:0016114">
    <property type="term" value="P:terpenoid biosynthetic process"/>
    <property type="evidence" value="ECO:0007669"/>
    <property type="project" value="UniProtKB-UniRule"/>
</dbReference>
<dbReference type="NCBIfam" id="TIGR00154">
    <property type="entry name" value="ispE"/>
    <property type="match status" value="1"/>
</dbReference>
<dbReference type="EMBL" id="FMUR01000014">
    <property type="protein sequence ID" value="SCY36285.1"/>
    <property type="molecule type" value="Genomic_DNA"/>
</dbReference>
<evidence type="ECO:0000259" key="11">
    <source>
        <dbReference type="Pfam" id="PF08544"/>
    </source>
</evidence>
<comment type="catalytic activity">
    <reaction evidence="9">
        <text>4-CDP-2-C-methyl-D-erythritol + ATP = 4-CDP-2-C-methyl-D-erythritol 2-phosphate + ADP + H(+)</text>
        <dbReference type="Rhea" id="RHEA:18437"/>
        <dbReference type="ChEBI" id="CHEBI:15378"/>
        <dbReference type="ChEBI" id="CHEBI:30616"/>
        <dbReference type="ChEBI" id="CHEBI:57823"/>
        <dbReference type="ChEBI" id="CHEBI:57919"/>
        <dbReference type="ChEBI" id="CHEBI:456216"/>
        <dbReference type="EC" id="2.7.1.148"/>
    </reaction>
</comment>
<dbReference type="OrthoDB" id="9809438at2"/>
<evidence type="ECO:0000256" key="6">
    <source>
        <dbReference type="ARBA" id="ARBA00022777"/>
    </source>
</evidence>
<dbReference type="AlphaFoldDB" id="A0A1G5FAK0"/>
<keyword evidence="13" id="KW-1185">Reference proteome</keyword>
<keyword evidence="5 9" id="KW-0547">Nucleotide-binding</keyword>
<dbReference type="GO" id="GO:0005524">
    <property type="term" value="F:ATP binding"/>
    <property type="evidence" value="ECO:0007669"/>
    <property type="project" value="UniProtKB-UniRule"/>
</dbReference>
<dbReference type="InterPro" id="IPR014721">
    <property type="entry name" value="Ribsml_uS5_D2-typ_fold_subgr"/>
</dbReference>